<evidence type="ECO:0000313" key="2">
    <source>
        <dbReference type="Proteomes" id="UP001295444"/>
    </source>
</evidence>
<accession>A0AAD1WPJ7</accession>
<sequence length="51" mass="6064">MALKSFAMHMIGIIIEQRTLTLHQIEEDIKDIQMKLAPFLEMEEFKNLMDK</sequence>
<protein>
    <submittedName>
        <fullName evidence="1">Uncharacterized protein</fullName>
    </submittedName>
</protein>
<gene>
    <name evidence="1" type="ORF">PECUL_23A033074</name>
</gene>
<evidence type="ECO:0000313" key="1">
    <source>
        <dbReference type="EMBL" id="CAH2322829.1"/>
    </source>
</evidence>
<dbReference type="AlphaFoldDB" id="A0AAD1WPJ7"/>
<reference evidence="1" key="1">
    <citation type="submission" date="2022-03" db="EMBL/GenBank/DDBJ databases">
        <authorList>
            <person name="Alioto T."/>
            <person name="Alioto T."/>
            <person name="Gomez Garrido J."/>
        </authorList>
    </citation>
    <scope>NUCLEOTIDE SEQUENCE</scope>
</reference>
<name>A0AAD1WPJ7_PELCU</name>
<feature type="non-terminal residue" evidence="1">
    <location>
        <position position="51"/>
    </location>
</feature>
<dbReference type="Proteomes" id="UP001295444">
    <property type="component" value="Chromosome 11"/>
</dbReference>
<proteinExistence type="predicted"/>
<keyword evidence="2" id="KW-1185">Reference proteome</keyword>
<organism evidence="1 2">
    <name type="scientific">Pelobates cultripes</name>
    <name type="common">Western spadefoot toad</name>
    <dbReference type="NCBI Taxonomy" id="61616"/>
    <lineage>
        <taxon>Eukaryota</taxon>
        <taxon>Metazoa</taxon>
        <taxon>Chordata</taxon>
        <taxon>Craniata</taxon>
        <taxon>Vertebrata</taxon>
        <taxon>Euteleostomi</taxon>
        <taxon>Amphibia</taxon>
        <taxon>Batrachia</taxon>
        <taxon>Anura</taxon>
        <taxon>Pelobatoidea</taxon>
        <taxon>Pelobatidae</taxon>
        <taxon>Pelobates</taxon>
    </lineage>
</organism>
<dbReference type="EMBL" id="OW240922">
    <property type="protein sequence ID" value="CAH2322829.1"/>
    <property type="molecule type" value="Genomic_DNA"/>
</dbReference>